<comment type="subcellular location">
    <subcellularLocation>
        <location evidence="1">Nucleus</location>
    </subcellularLocation>
</comment>
<dbReference type="AlphaFoldDB" id="A0A0D9QNW9"/>
<dbReference type="GO" id="GO:0043527">
    <property type="term" value="C:tRNA methyltransferase complex"/>
    <property type="evidence" value="ECO:0007669"/>
    <property type="project" value="TreeGrafter"/>
</dbReference>
<gene>
    <name evidence="7" type="ORF">AK88_01776</name>
</gene>
<keyword evidence="3" id="KW-0819">tRNA processing</keyword>
<evidence type="ECO:0000313" key="7">
    <source>
        <dbReference type="EMBL" id="KJP88497.1"/>
    </source>
</evidence>
<accession>A0A0D9QNW9</accession>
<keyword evidence="5" id="KW-0539">Nucleus</keyword>
<evidence type="ECO:0000313" key="8">
    <source>
        <dbReference type="Proteomes" id="UP000054561"/>
    </source>
</evidence>
<keyword evidence="2" id="KW-0853">WD repeat</keyword>
<dbReference type="OrthoDB" id="371245at2759"/>
<name>A0A0D9QNW9_PLAFR</name>
<dbReference type="GO" id="GO:0006400">
    <property type="term" value="P:tRNA modification"/>
    <property type="evidence" value="ECO:0007669"/>
    <property type="project" value="TreeGrafter"/>
</dbReference>
<dbReference type="InterPro" id="IPR028884">
    <property type="entry name" value="Trm82"/>
</dbReference>
<dbReference type="RefSeq" id="XP_012334834.1">
    <property type="nucleotide sequence ID" value="XM_012479411.1"/>
</dbReference>
<evidence type="ECO:0000256" key="2">
    <source>
        <dbReference type="ARBA" id="ARBA00022574"/>
    </source>
</evidence>
<keyword evidence="8" id="KW-1185">Reference proteome</keyword>
<feature type="region of interest" description="Disordered" evidence="6">
    <location>
        <begin position="217"/>
        <end position="256"/>
    </location>
</feature>
<dbReference type="OMA" id="INEHIFC"/>
<evidence type="ECO:0000256" key="3">
    <source>
        <dbReference type="ARBA" id="ARBA00022694"/>
    </source>
</evidence>
<sequence>MRKRKYGSRSTPTGNEANENPLDEQERKYIYPSIAHSPILLHNDQVIYAYGSSLIFYSLKEKKFVNKIDEHQNAIRSLDVNMNGNKKYFLTTGDDKIIVIYDEQWSVCHKIVHKKKIVKAYFLKYVQKEDKKFEIIFIDKYGDVYLFDLNVVERGWGHVTQGSLATGESSTIGKVPMTSQSSCTTTLSYLQDALNDIQEKDEDLFFMNNFERMLQGEEEEQDEGEDKSEGGHSGGDEEQSGKPLPCDPLPGEAPPREEGKLAQVKEKLERHYSKCFQSETLMYPIVTCNSAVISLHYDSNFLIIGDRDEKIRIVKNKKINKIYNFYLNHKLFITSLVLINSKTFCSAAADCYLHMWDIKTKEIIDTMYLDSSFLCKLAELKEPFTTSPHLNKYKFVINTLIFKESTWTIYATAENLKGILIIPLTLNKDGSHLLTFNKEEISFFPLQQEVLSFIFLSSGGDECILFVDRSAGHLHQIKLTDRGKLVGEVVTLDSHAFFDGAQQMDIGLINYWKHTTIEDGIH</sequence>
<feature type="region of interest" description="Disordered" evidence="6">
    <location>
        <begin position="1"/>
        <end position="22"/>
    </location>
</feature>
<keyword evidence="4" id="KW-0677">Repeat</keyword>
<dbReference type="Gene3D" id="2.130.10.10">
    <property type="entry name" value="YVTN repeat-like/Quinoprotein amine dehydrogenase"/>
    <property type="match status" value="1"/>
</dbReference>
<evidence type="ECO:0000256" key="4">
    <source>
        <dbReference type="ARBA" id="ARBA00022737"/>
    </source>
</evidence>
<dbReference type="GO" id="GO:0005634">
    <property type="term" value="C:nucleus"/>
    <property type="evidence" value="ECO:0007669"/>
    <property type="project" value="UniProtKB-SubCell"/>
</dbReference>
<dbReference type="GeneID" id="24267090"/>
<dbReference type="EMBL" id="KQ001660">
    <property type="protein sequence ID" value="KJP88497.1"/>
    <property type="molecule type" value="Genomic_DNA"/>
</dbReference>
<evidence type="ECO:0000256" key="1">
    <source>
        <dbReference type="ARBA" id="ARBA00004123"/>
    </source>
</evidence>
<dbReference type="SUPFAM" id="SSF50978">
    <property type="entry name" value="WD40 repeat-like"/>
    <property type="match status" value="1"/>
</dbReference>
<dbReference type="Proteomes" id="UP000054561">
    <property type="component" value="Unassembled WGS sequence"/>
</dbReference>
<dbReference type="InterPro" id="IPR015943">
    <property type="entry name" value="WD40/YVTN_repeat-like_dom_sf"/>
</dbReference>
<dbReference type="Pfam" id="PF00400">
    <property type="entry name" value="WD40"/>
    <property type="match status" value="1"/>
</dbReference>
<dbReference type="GO" id="GO:0036265">
    <property type="term" value="P:RNA (guanine-N7)-methylation"/>
    <property type="evidence" value="ECO:0007669"/>
    <property type="project" value="InterPro"/>
</dbReference>
<reference evidence="7 8" key="1">
    <citation type="submission" date="2014-03" db="EMBL/GenBank/DDBJ databases">
        <title>The Genome Sequence of Plasmodium fragile nilgiri.</title>
        <authorList>
            <consortium name="The Broad Institute Genomics Platform"/>
            <consortium name="The Broad Institute Genome Sequencing Center for Infectious Disease"/>
            <person name="Neafsey D."/>
            <person name="Duraisingh M."/>
            <person name="Young S.K."/>
            <person name="Zeng Q."/>
            <person name="Gargeya S."/>
            <person name="Abouelleil A."/>
            <person name="Alvarado L."/>
            <person name="Chapman S.B."/>
            <person name="Gainer-Dewar J."/>
            <person name="Goldberg J."/>
            <person name="Griggs A."/>
            <person name="Gujja S."/>
            <person name="Hansen M."/>
            <person name="Howarth C."/>
            <person name="Imamovic A."/>
            <person name="Larimer J."/>
            <person name="Pearson M."/>
            <person name="Poon T.W."/>
            <person name="Priest M."/>
            <person name="Roberts A."/>
            <person name="Saif S."/>
            <person name="Shea T."/>
            <person name="Sykes S."/>
            <person name="Wortman J."/>
            <person name="Nusbaum C."/>
            <person name="Birren B."/>
        </authorList>
    </citation>
    <scope>NUCLEOTIDE SEQUENCE [LARGE SCALE GENOMIC DNA]</scope>
    <source>
        <strain evidence="8">nilgiri</strain>
    </source>
</reference>
<proteinExistence type="predicted"/>
<dbReference type="InterPro" id="IPR036322">
    <property type="entry name" value="WD40_repeat_dom_sf"/>
</dbReference>
<organism evidence="7 8">
    <name type="scientific">Plasmodium fragile</name>
    <dbReference type="NCBI Taxonomy" id="5857"/>
    <lineage>
        <taxon>Eukaryota</taxon>
        <taxon>Sar</taxon>
        <taxon>Alveolata</taxon>
        <taxon>Apicomplexa</taxon>
        <taxon>Aconoidasida</taxon>
        <taxon>Haemosporida</taxon>
        <taxon>Plasmodiidae</taxon>
        <taxon>Plasmodium</taxon>
        <taxon>Plasmodium (Plasmodium)</taxon>
    </lineage>
</organism>
<dbReference type="SMART" id="SM00320">
    <property type="entry name" value="WD40"/>
    <property type="match status" value="3"/>
</dbReference>
<dbReference type="PANTHER" id="PTHR16288">
    <property type="entry name" value="WD40 REPEAT PROTEIN 4"/>
    <property type="match status" value="1"/>
</dbReference>
<feature type="compositionally biased region" description="Polar residues" evidence="6">
    <location>
        <begin position="8"/>
        <end position="18"/>
    </location>
</feature>
<dbReference type="GO" id="GO:0005829">
    <property type="term" value="C:cytosol"/>
    <property type="evidence" value="ECO:0007669"/>
    <property type="project" value="TreeGrafter"/>
</dbReference>
<dbReference type="InterPro" id="IPR001680">
    <property type="entry name" value="WD40_rpt"/>
</dbReference>
<evidence type="ECO:0000256" key="6">
    <source>
        <dbReference type="SAM" id="MobiDB-lite"/>
    </source>
</evidence>
<evidence type="ECO:0000256" key="5">
    <source>
        <dbReference type="ARBA" id="ARBA00023242"/>
    </source>
</evidence>
<dbReference type="PANTHER" id="PTHR16288:SF0">
    <property type="entry name" value="TRNA (GUANINE-N(7)-)-METHYLTRANSFERASE NON-CATALYTIC SUBUNIT WDR4"/>
    <property type="match status" value="1"/>
</dbReference>
<protein>
    <submittedName>
        <fullName evidence="7">Uncharacterized protein</fullName>
    </submittedName>
</protein>
<feature type="compositionally biased region" description="Acidic residues" evidence="6">
    <location>
        <begin position="217"/>
        <end position="226"/>
    </location>
</feature>
<dbReference type="VEuPathDB" id="PlasmoDB:AK88_01776"/>